<comment type="catalytic activity">
    <reaction evidence="9 10">
        <text>(R)-pantoate + NADP(+) = 2-dehydropantoate + NADPH + H(+)</text>
        <dbReference type="Rhea" id="RHEA:16233"/>
        <dbReference type="ChEBI" id="CHEBI:11561"/>
        <dbReference type="ChEBI" id="CHEBI:15378"/>
        <dbReference type="ChEBI" id="CHEBI:15980"/>
        <dbReference type="ChEBI" id="CHEBI:57783"/>
        <dbReference type="ChEBI" id="CHEBI:58349"/>
        <dbReference type="EC" id="1.1.1.169"/>
    </reaction>
</comment>
<protein>
    <recommendedName>
        <fullName evidence="4 10">2-dehydropantoate 2-reductase</fullName>
        <ecNumber evidence="3 10">1.1.1.169</ecNumber>
    </recommendedName>
    <alternativeName>
        <fullName evidence="8 10">Ketopantoate reductase</fullName>
    </alternativeName>
</protein>
<evidence type="ECO:0000313" key="14">
    <source>
        <dbReference type="Proteomes" id="UP000307702"/>
    </source>
</evidence>
<dbReference type="GO" id="GO:0005737">
    <property type="term" value="C:cytoplasm"/>
    <property type="evidence" value="ECO:0007669"/>
    <property type="project" value="TreeGrafter"/>
</dbReference>
<dbReference type="OrthoDB" id="6530772at2"/>
<keyword evidence="5 10" id="KW-0566">Pantothenate biosynthesis</keyword>
<dbReference type="RefSeq" id="WP_138621720.1">
    <property type="nucleotide sequence ID" value="NZ_SZVP01000004.1"/>
</dbReference>
<evidence type="ECO:0000256" key="3">
    <source>
        <dbReference type="ARBA" id="ARBA00013014"/>
    </source>
</evidence>
<dbReference type="AlphaFoldDB" id="A0A8H2PMF7"/>
<reference evidence="13 14" key="1">
    <citation type="submission" date="2019-05" db="EMBL/GenBank/DDBJ databases">
        <title>Colwellia ponticola sp. nov., isolated from seawater.</title>
        <authorList>
            <person name="Yoon J.-H."/>
        </authorList>
    </citation>
    <scope>NUCLEOTIDE SEQUENCE [LARGE SCALE GENOMIC DNA]</scope>
    <source>
        <strain evidence="13 14">OISW-25</strain>
    </source>
</reference>
<dbReference type="Gene3D" id="1.10.1040.10">
    <property type="entry name" value="N-(1-d-carboxylethyl)-l-norvaline Dehydrogenase, domain 2"/>
    <property type="match status" value="1"/>
</dbReference>
<dbReference type="Pfam" id="PF08546">
    <property type="entry name" value="ApbA_C"/>
    <property type="match status" value="1"/>
</dbReference>
<evidence type="ECO:0000259" key="12">
    <source>
        <dbReference type="Pfam" id="PF08546"/>
    </source>
</evidence>
<evidence type="ECO:0000256" key="9">
    <source>
        <dbReference type="ARBA" id="ARBA00048793"/>
    </source>
</evidence>
<name>A0A8H2PMF7_9GAMM</name>
<dbReference type="Proteomes" id="UP000307702">
    <property type="component" value="Unassembled WGS sequence"/>
</dbReference>
<feature type="domain" description="Ketopantoate reductase C-terminal" evidence="12">
    <location>
        <begin position="193"/>
        <end position="314"/>
    </location>
</feature>
<dbReference type="InterPro" id="IPR013752">
    <property type="entry name" value="KPA_reductase"/>
</dbReference>
<feature type="domain" description="Ketopantoate reductase N-terminal" evidence="11">
    <location>
        <begin position="14"/>
        <end position="165"/>
    </location>
</feature>
<dbReference type="UniPathway" id="UPA00028">
    <property type="reaction ID" value="UER00004"/>
</dbReference>
<dbReference type="GO" id="GO:0015940">
    <property type="term" value="P:pantothenate biosynthetic process"/>
    <property type="evidence" value="ECO:0007669"/>
    <property type="project" value="UniProtKB-UniPathway"/>
</dbReference>
<keyword evidence="14" id="KW-1185">Reference proteome</keyword>
<dbReference type="Gene3D" id="3.40.50.720">
    <property type="entry name" value="NAD(P)-binding Rossmann-like Domain"/>
    <property type="match status" value="1"/>
</dbReference>
<evidence type="ECO:0000256" key="8">
    <source>
        <dbReference type="ARBA" id="ARBA00032024"/>
    </source>
</evidence>
<dbReference type="NCBIfam" id="TIGR00745">
    <property type="entry name" value="apbA_panE"/>
    <property type="match status" value="1"/>
</dbReference>
<evidence type="ECO:0000256" key="2">
    <source>
        <dbReference type="ARBA" id="ARBA00007870"/>
    </source>
</evidence>
<keyword evidence="7 10" id="KW-0560">Oxidoreductase</keyword>
<dbReference type="InterPro" id="IPR013328">
    <property type="entry name" value="6PGD_dom2"/>
</dbReference>
<dbReference type="InterPro" id="IPR050838">
    <property type="entry name" value="Ketopantoate_reductase"/>
</dbReference>
<dbReference type="InterPro" id="IPR013332">
    <property type="entry name" value="KPR_N"/>
</dbReference>
<dbReference type="InterPro" id="IPR036291">
    <property type="entry name" value="NAD(P)-bd_dom_sf"/>
</dbReference>
<dbReference type="InterPro" id="IPR003710">
    <property type="entry name" value="ApbA"/>
</dbReference>
<keyword evidence="6 10" id="KW-0521">NADP</keyword>
<evidence type="ECO:0000256" key="6">
    <source>
        <dbReference type="ARBA" id="ARBA00022857"/>
    </source>
</evidence>
<dbReference type="PANTHER" id="PTHR43765:SF2">
    <property type="entry name" value="2-DEHYDROPANTOATE 2-REDUCTASE"/>
    <property type="match status" value="1"/>
</dbReference>
<organism evidence="13 14">
    <name type="scientific">Colwellia ponticola</name>
    <dbReference type="NCBI Taxonomy" id="2304625"/>
    <lineage>
        <taxon>Bacteria</taxon>
        <taxon>Pseudomonadati</taxon>
        <taxon>Pseudomonadota</taxon>
        <taxon>Gammaproteobacteria</taxon>
        <taxon>Alteromonadales</taxon>
        <taxon>Colwelliaceae</taxon>
        <taxon>Colwellia</taxon>
    </lineage>
</organism>
<evidence type="ECO:0000256" key="5">
    <source>
        <dbReference type="ARBA" id="ARBA00022655"/>
    </source>
</evidence>
<comment type="function">
    <text evidence="10">Catalyzes the NADPH-dependent reduction of ketopantoate into pantoic acid.</text>
</comment>
<accession>A0A8H2PMF7</accession>
<evidence type="ECO:0000256" key="1">
    <source>
        <dbReference type="ARBA" id="ARBA00004994"/>
    </source>
</evidence>
<proteinExistence type="inferred from homology"/>
<sequence length="320" mass="34922">MTTNKSKLNKQNNIVVVGQGAMGLLWYHHLSKASNCSNTNITLLASNQYEIKNANYHFTAYLQARAASYPLSYSQAADIAAADVILLCLKSYHIADAIKQLVSQIKPECSLILAHNGMGTFDTVASLLPSEQNILAMLTTHGCLRSAPLTITHTGLGQSDIGMLAGKLSAAKQLQLRNLLNDALPEVSFHESIINKQWLKLAINCVINPITAVNNIDNGKVNDPQFTVQINALLTEIVAVAQAENIELSFNDLLEMVAKVAQATAQNCSSMRSDVLAARPTEVDYINGYIHRLGQKNNIATPENTQVWQQVKALTYHAKI</sequence>
<dbReference type="InterPro" id="IPR008927">
    <property type="entry name" value="6-PGluconate_DH-like_C_sf"/>
</dbReference>
<comment type="pathway">
    <text evidence="1 10">Cofactor biosynthesis; (R)-pantothenate biosynthesis; (R)-pantoate from 3-methyl-2-oxobutanoate: step 2/2.</text>
</comment>
<dbReference type="EC" id="1.1.1.169" evidence="3 10"/>
<dbReference type="GO" id="GO:0008677">
    <property type="term" value="F:2-dehydropantoate 2-reductase activity"/>
    <property type="evidence" value="ECO:0007669"/>
    <property type="project" value="UniProtKB-EC"/>
</dbReference>
<evidence type="ECO:0000256" key="4">
    <source>
        <dbReference type="ARBA" id="ARBA00019465"/>
    </source>
</evidence>
<comment type="similarity">
    <text evidence="2 10">Belongs to the ketopantoate reductase family.</text>
</comment>
<evidence type="ECO:0000256" key="10">
    <source>
        <dbReference type="RuleBase" id="RU362068"/>
    </source>
</evidence>
<comment type="caution">
    <text evidence="13">The sequence shown here is derived from an EMBL/GenBank/DDBJ whole genome shotgun (WGS) entry which is preliminary data.</text>
</comment>
<dbReference type="GO" id="GO:0050661">
    <property type="term" value="F:NADP binding"/>
    <property type="evidence" value="ECO:0007669"/>
    <property type="project" value="TreeGrafter"/>
</dbReference>
<dbReference type="EMBL" id="SZVP01000004">
    <property type="protein sequence ID" value="TMM46011.1"/>
    <property type="molecule type" value="Genomic_DNA"/>
</dbReference>
<gene>
    <name evidence="13" type="ORF">FCS21_06730</name>
</gene>
<dbReference type="SUPFAM" id="SSF48179">
    <property type="entry name" value="6-phosphogluconate dehydrogenase C-terminal domain-like"/>
    <property type="match status" value="1"/>
</dbReference>
<evidence type="ECO:0000259" key="11">
    <source>
        <dbReference type="Pfam" id="PF02558"/>
    </source>
</evidence>
<dbReference type="Pfam" id="PF02558">
    <property type="entry name" value="ApbA"/>
    <property type="match status" value="1"/>
</dbReference>
<evidence type="ECO:0000313" key="13">
    <source>
        <dbReference type="EMBL" id="TMM46011.1"/>
    </source>
</evidence>
<dbReference type="SUPFAM" id="SSF51735">
    <property type="entry name" value="NAD(P)-binding Rossmann-fold domains"/>
    <property type="match status" value="1"/>
</dbReference>
<evidence type="ECO:0000256" key="7">
    <source>
        <dbReference type="ARBA" id="ARBA00023002"/>
    </source>
</evidence>
<dbReference type="PANTHER" id="PTHR43765">
    <property type="entry name" value="2-DEHYDROPANTOATE 2-REDUCTASE-RELATED"/>
    <property type="match status" value="1"/>
</dbReference>